<dbReference type="InterPro" id="IPR002549">
    <property type="entry name" value="AI-2E-like"/>
</dbReference>
<evidence type="ECO:0000256" key="2">
    <source>
        <dbReference type="ARBA" id="ARBA00009773"/>
    </source>
</evidence>
<dbReference type="STRING" id="617002.SAMN05660653_01931"/>
<evidence type="ECO:0000256" key="6">
    <source>
        <dbReference type="SAM" id="Phobius"/>
    </source>
</evidence>
<feature type="transmembrane region" description="Helical" evidence="6">
    <location>
        <begin position="310"/>
        <end position="343"/>
    </location>
</feature>
<dbReference type="GO" id="GO:0055085">
    <property type="term" value="P:transmembrane transport"/>
    <property type="evidence" value="ECO:0007669"/>
    <property type="project" value="TreeGrafter"/>
</dbReference>
<dbReference type="RefSeq" id="WP_092120686.1">
    <property type="nucleotide sequence ID" value="NZ_FMXO01000010.1"/>
</dbReference>
<dbReference type="AlphaFoldDB" id="A0A1G6D5A6"/>
<keyword evidence="5 6" id="KW-0472">Membrane</keyword>
<name>A0A1G6D5A6_9BACT</name>
<comment type="subcellular location">
    <subcellularLocation>
        <location evidence="1">Membrane</location>
        <topology evidence="1">Multi-pass membrane protein</topology>
    </subcellularLocation>
</comment>
<sequence length="365" mass="39864">MSDQPKPTYPVIEHRTGVADQRWFRTDRVLLLGALSLLIWLIGDVLLLMFASVLLAVGLDGLAAGIAKRTPLKRGWALALVLVLLAGSLGLLGYLILPQFFAQVDDLWRTFMSFIERMQEKLSAAGWTETFLDLNEENGREQLAEISQKVAGHLATATTMGLSAIASLIILLAITIFAAADPELYRRGVLRLFPVHRRQRLGETFSAIAHALRWWFLGQIISMLLLGVSVSLGLMLIGIDLWLSLGVLTAFLTFIPFLGPIIATIPIVIIGFAEGAQTGLIVLVFYLIIQNIEGNFIVPMIQHRVVNLAPALLISVQVAMGVLFGVLGLILAAPLTVVAMIMVKMLYVEDVVEGDAQVIVPTSHQ</sequence>
<dbReference type="Pfam" id="PF01594">
    <property type="entry name" value="AI-2E_transport"/>
    <property type="match status" value="1"/>
</dbReference>
<reference evidence="7 8" key="1">
    <citation type="submission" date="2016-10" db="EMBL/GenBank/DDBJ databases">
        <authorList>
            <person name="de Groot N.N."/>
        </authorList>
    </citation>
    <scope>NUCLEOTIDE SEQUENCE [LARGE SCALE GENOMIC DNA]</scope>
    <source>
        <strain evidence="7 8">ASO4-2</strain>
    </source>
</reference>
<dbReference type="PANTHER" id="PTHR21716">
    <property type="entry name" value="TRANSMEMBRANE PROTEIN"/>
    <property type="match status" value="1"/>
</dbReference>
<dbReference type="Proteomes" id="UP000198771">
    <property type="component" value="Unassembled WGS sequence"/>
</dbReference>
<dbReference type="PANTHER" id="PTHR21716:SF62">
    <property type="entry name" value="TRANSPORT PROTEIN YDBI-RELATED"/>
    <property type="match status" value="1"/>
</dbReference>
<feature type="transmembrane region" description="Helical" evidence="6">
    <location>
        <begin position="160"/>
        <end position="180"/>
    </location>
</feature>
<keyword evidence="8" id="KW-1185">Reference proteome</keyword>
<feature type="transmembrane region" description="Helical" evidence="6">
    <location>
        <begin position="250"/>
        <end position="273"/>
    </location>
</feature>
<feature type="transmembrane region" description="Helical" evidence="6">
    <location>
        <begin position="279"/>
        <end position="298"/>
    </location>
</feature>
<proteinExistence type="inferred from homology"/>
<evidence type="ECO:0000313" key="7">
    <source>
        <dbReference type="EMBL" id="SDB40308.1"/>
    </source>
</evidence>
<evidence type="ECO:0000256" key="4">
    <source>
        <dbReference type="ARBA" id="ARBA00022989"/>
    </source>
</evidence>
<evidence type="ECO:0000256" key="1">
    <source>
        <dbReference type="ARBA" id="ARBA00004141"/>
    </source>
</evidence>
<accession>A0A1G6D5A6</accession>
<gene>
    <name evidence="7" type="ORF">SAMN05660653_01931</name>
</gene>
<dbReference type="EMBL" id="FMXO01000010">
    <property type="protein sequence ID" value="SDB40308.1"/>
    <property type="molecule type" value="Genomic_DNA"/>
</dbReference>
<feature type="transmembrane region" description="Helical" evidence="6">
    <location>
        <begin position="223"/>
        <end position="243"/>
    </location>
</feature>
<keyword evidence="4 6" id="KW-1133">Transmembrane helix</keyword>
<evidence type="ECO:0000313" key="8">
    <source>
        <dbReference type="Proteomes" id="UP000198771"/>
    </source>
</evidence>
<evidence type="ECO:0000256" key="5">
    <source>
        <dbReference type="ARBA" id="ARBA00023136"/>
    </source>
</evidence>
<keyword evidence="3 6" id="KW-0812">Transmembrane</keyword>
<evidence type="ECO:0000256" key="3">
    <source>
        <dbReference type="ARBA" id="ARBA00022692"/>
    </source>
</evidence>
<protein>
    <submittedName>
        <fullName evidence="7">Predicted PurR-regulated permease PerM</fullName>
    </submittedName>
</protein>
<comment type="similarity">
    <text evidence="2">Belongs to the autoinducer-2 exporter (AI-2E) (TC 2.A.86) family.</text>
</comment>
<feature type="transmembrane region" description="Helical" evidence="6">
    <location>
        <begin position="30"/>
        <end position="63"/>
    </location>
</feature>
<organism evidence="7 8">
    <name type="scientific">Desulfonatronum thiosulfatophilum</name>
    <dbReference type="NCBI Taxonomy" id="617002"/>
    <lineage>
        <taxon>Bacteria</taxon>
        <taxon>Pseudomonadati</taxon>
        <taxon>Thermodesulfobacteriota</taxon>
        <taxon>Desulfovibrionia</taxon>
        <taxon>Desulfovibrionales</taxon>
        <taxon>Desulfonatronaceae</taxon>
        <taxon>Desulfonatronum</taxon>
    </lineage>
</organism>
<dbReference type="GO" id="GO:0016020">
    <property type="term" value="C:membrane"/>
    <property type="evidence" value="ECO:0007669"/>
    <property type="project" value="UniProtKB-SubCell"/>
</dbReference>
<feature type="transmembrane region" description="Helical" evidence="6">
    <location>
        <begin position="75"/>
        <end position="97"/>
    </location>
</feature>